<proteinExistence type="predicted"/>
<organism evidence="2 3">
    <name type="scientific">Streptococcus constellatus</name>
    <dbReference type="NCBI Taxonomy" id="76860"/>
    <lineage>
        <taxon>Bacteria</taxon>
        <taxon>Bacillati</taxon>
        <taxon>Bacillota</taxon>
        <taxon>Bacilli</taxon>
        <taxon>Lactobacillales</taxon>
        <taxon>Streptococcaceae</taxon>
        <taxon>Streptococcus</taxon>
        <taxon>Streptococcus anginosus group</taxon>
    </lineage>
</organism>
<dbReference type="PANTHER" id="PTHR40076">
    <property type="entry name" value="MEMBRANE PROTEIN-RELATED"/>
    <property type="match status" value="1"/>
</dbReference>
<dbReference type="Proteomes" id="UP000031339">
    <property type="component" value="Unassembled WGS sequence"/>
</dbReference>
<dbReference type="AlphaFoldDB" id="A0A0C1HJL7"/>
<dbReference type="InterPro" id="IPR010380">
    <property type="entry name" value="DUF975"/>
</dbReference>
<gene>
    <name evidence="2" type="ORF">RN79_09485</name>
</gene>
<sequence length="281" mass="32240">MNLSELRAEARRIQRQTKGIYALFLVPILTAIISVIYNYSSDTFSNNILQYGIQKTIVHGINRSLFPIAISFIVSFFLTAAFWTLLEVIRGKRQEVHFTDSIRTFDSKVIGPVFMTLLLKRVLLFLWNIFVWIGSGMMILASFSVIKLLPNSQALSQNTALQTTVGTLLLYILIGFILMVIGIIIALPQYYAYSQVEFILCDTLENQSYESAFKIIRASRQMMKGYKGKRFVLDLTFIGWYLLSAITFGIASIYVYPYVYTAQSLFYEAMLKEQDQTPIFY</sequence>
<dbReference type="PANTHER" id="PTHR40076:SF1">
    <property type="entry name" value="MEMBRANE PROTEIN"/>
    <property type="match status" value="1"/>
</dbReference>
<feature type="transmembrane region" description="Helical" evidence="1">
    <location>
        <begin position="65"/>
        <end position="86"/>
    </location>
</feature>
<feature type="transmembrane region" description="Helical" evidence="1">
    <location>
        <begin position="231"/>
        <end position="256"/>
    </location>
</feature>
<feature type="transmembrane region" description="Helical" evidence="1">
    <location>
        <begin position="20"/>
        <end position="39"/>
    </location>
</feature>
<keyword evidence="1" id="KW-0812">Transmembrane</keyword>
<evidence type="ECO:0000313" key="2">
    <source>
        <dbReference type="EMBL" id="KIC77479.1"/>
    </source>
</evidence>
<feature type="transmembrane region" description="Helical" evidence="1">
    <location>
        <begin position="168"/>
        <end position="187"/>
    </location>
</feature>
<evidence type="ECO:0000313" key="3">
    <source>
        <dbReference type="Proteomes" id="UP000031339"/>
    </source>
</evidence>
<name>A0A0C1HJL7_STRCV</name>
<accession>A0A0C1HJL7</accession>
<evidence type="ECO:0008006" key="4">
    <source>
        <dbReference type="Google" id="ProtNLM"/>
    </source>
</evidence>
<evidence type="ECO:0000256" key="1">
    <source>
        <dbReference type="SAM" id="Phobius"/>
    </source>
</evidence>
<dbReference type="eggNOG" id="COG5523">
    <property type="taxonomic scope" value="Bacteria"/>
</dbReference>
<protein>
    <recommendedName>
        <fullName evidence="4">Integral membrane protein</fullName>
    </recommendedName>
</protein>
<dbReference type="Pfam" id="PF06161">
    <property type="entry name" value="DUF975"/>
    <property type="match status" value="1"/>
</dbReference>
<keyword evidence="1" id="KW-0472">Membrane</keyword>
<keyword evidence="1" id="KW-1133">Transmembrane helix</keyword>
<reference evidence="2 3" key="1">
    <citation type="submission" date="2014-12" db="EMBL/GenBank/DDBJ databases">
        <title>Partial genome sequence of Streptococcus constellatus KCOM 1650 (= ChDC B144).</title>
        <authorList>
            <person name="Kook J.-K."/>
            <person name="Park S.-N."/>
            <person name="Lim Y.K."/>
            <person name="Jo E."/>
        </authorList>
    </citation>
    <scope>NUCLEOTIDE SEQUENCE [LARGE SCALE GENOMIC DNA]</scope>
    <source>
        <strain evidence="2 3">KCOM 1650</strain>
    </source>
</reference>
<dbReference type="STRING" id="862969.SCI_1810"/>
<comment type="caution">
    <text evidence="2">The sequence shown here is derived from an EMBL/GenBank/DDBJ whole genome shotgun (WGS) entry which is preliminary data.</text>
</comment>
<dbReference type="EMBL" id="JWIY01000004">
    <property type="protein sequence ID" value="KIC77479.1"/>
    <property type="molecule type" value="Genomic_DNA"/>
</dbReference>
<dbReference type="OrthoDB" id="9784844at2"/>
<dbReference type="RefSeq" id="WP_039677821.1">
    <property type="nucleotide sequence ID" value="NZ_JWIY01000004.1"/>
</dbReference>
<feature type="transmembrane region" description="Helical" evidence="1">
    <location>
        <begin position="124"/>
        <end position="148"/>
    </location>
</feature>